<comment type="caution">
    <text evidence="1">The sequence shown here is derived from an EMBL/GenBank/DDBJ whole genome shotgun (WGS) entry which is preliminary data.</text>
</comment>
<name>A0A2T0S316_9BACT</name>
<accession>A0A2T0S316</accession>
<evidence type="ECO:0000313" key="2">
    <source>
        <dbReference type="Proteomes" id="UP000238375"/>
    </source>
</evidence>
<dbReference type="EMBL" id="PVTE01000031">
    <property type="protein sequence ID" value="PRY27800.1"/>
    <property type="molecule type" value="Genomic_DNA"/>
</dbReference>
<keyword evidence="2" id="KW-1185">Reference proteome</keyword>
<dbReference type="OrthoDB" id="10000560at2"/>
<sequence>MEESQFDYDGVNESTALTTGSLVSLIEPLAGNAAGSRGVVYHYEVDNGISYVSVLLANGHDIGAFAPGEAETSLSCTGIRPLDYVYVSPAQLQQDYAAGVFAPYFEE</sequence>
<proteinExistence type="predicted"/>
<dbReference type="Proteomes" id="UP000238375">
    <property type="component" value="Unassembled WGS sequence"/>
</dbReference>
<evidence type="ECO:0000313" key="1">
    <source>
        <dbReference type="EMBL" id="PRY27800.1"/>
    </source>
</evidence>
<organism evidence="1 2">
    <name type="scientific">Spirosoma oryzae</name>
    <dbReference type="NCBI Taxonomy" id="1469603"/>
    <lineage>
        <taxon>Bacteria</taxon>
        <taxon>Pseudomonadati</taxon>
        <taxon>Bacteroidota</taxon>
        <taxon>Cytophagia</taxon>
        <taxon>Cytophagales</taxon>
        <taxon>Cytophagaceae</taxon>
        <taxon>Spirosoma</taxon>
    </lineage>
</organism>
<gene>
    <name evidence="1" type="ORF">CLV58_13118</name>
</gene>
<dbReference type="RefSeq" id="WP_106140413.1">
    <property type="nucleotide sequence ID" value="NZ_PVTE01000031.1"/>
</dbReference>
<dbReference type="AlphaFoldDB" id="A0A2T0S316"/>
<protein>
    <submittedName>
        <fullName evidence="1">Uncharacterized protein</fullName>
    </submittedName>
</protein>
<reference evidence="1 2" key="1">
    <citation type="submission" date="2018-03" db="EMBL/GenBank/DDBJ databases">
        <title>Genomic Encyclopedia of Archaeal and Bacterial Type Strains, Phase II (KMG-II): from individual species to whole genera.</title>
        <authorList>
            <person name="Goeker M."/>
        </authorList>
    </citation>
    <scope>NUCLEOTIDE SEQUENCE [LARGE SCALE GENOMIC DNA]</scope>
    <source>
        <strain evidence="1 2">DSM 28354</strain>
    </source>
</reference>